<feature type="region of interest" description="Disordered" evidence="2">
    <location>
        <begin position="1"/>
        <end position="176"/>
    </location>
</feature>
<dbReference type="PANTHER" id="PTHR13245:SF14">
    <property type="entry name" value="RRP15-LIKE PROTEIN"/>
    <property type="match status" value="1"/>
</dbReference>
<comment type="caution">
    <text evidence="3">The sequence shown here is derived from an EMBL/GenBank/DDBJ whole genome shotgun (WGS) entry which is preliminary data.</text>
</comment>
<dbReference type="EMBL" id="JAZAVK010000020">
    <property type="protein sequence ID" value="KAK7430335.1"/>
    <property type="molecule type" value="Genomic_DNA"/>
</dbReference>
<comment type="similarity">
    <text evidence="1">Belongs to the RRP15 family.</text>
</comment>
<evidence type="ECO:0000256" key="2">
    <source>
        <dbReference type="SAM" id="MobiDB-lite"/>
    </source>
</evidence>
<evidence type="ECO:0000256" key="1">
    <source>
        <dbReference type="ARBA" id="ARBA00007462"/>
    </source>
</evidence>
<feature type="compositionally biased region" description="Basic residues" evidence="2">
    <location>
        <begin position="1"/>
        <end position="23"/>
    </location>
</feature>
<proteinExistence type="inferred from homology"/>
<feature type="compositionally biased region" description="Low complexity" evidence="2">
    <location>
        <begin position="146"/>
        <end position="159"/>
    </location>
</feature>
<feature type="compositionally biased region" description="Acidic residues" evidence="2">
    <location>
        <begin position="105"/>
        <end position="128"/>
    </location>
</feature>
<gene>
    <name evidence="3" type="primary">RRP15</name>
    <name evidence="3" type="ORF">QQZ08_003083</name>
</gene>
<accession>A0ABR1I9V0</accession>
<dbReference type="Proteomes" id="UP001498421">
    <property type="component" value="Unassembled WGS sequence"/>
</dbReference>
<organism evidence="3 4">
    <name type="scientific">Neonectria magnoliae</name>
    <dbReference type="NCBI Taxonomy" id="2732573"/>
    <lineage>
        <taxon>Eukaryota</taxon>
        <taxon>Fungi</taxon>
        <taxon>Dikarya</taxon>
        <taxon>Ascomycota</taxon>
        <taxon>Pezizomycotina</taxon>
        <taxon>Sordariomycetes</taxon>
        <taxon>Hypocreomycetidae</taxon>
        <taxon>Hypocreales</taxon>
        <taxon>Nectriaceae</taxon>
        <taxon>Neonectria</taxon>
    </lineage>
</organism>
<sequence>MAGPNKKRRTDNRVPRPSKKQKRQQNYNSDSEEDVPKDLEVPQDFEAFNLLDSDDDDIHNARVDDVGGSDNEHTSSDEEGAALKKPAKKTKAPAQKKQVEKESEAESEEEDEEGDSDNDDDDDDDDEDAPKRKKKSKRNDPNAFATSLSKILSTKLSTSKRSDPVLARSAAAHEASKAAIDTALESKARKQIREQKKRALEKGRVKDVLVATTIDSTGELETTTSEIMVTERRLRKVAQRGVVKLFNAVRAAQVKAVETEHNTRKSGVIGMNRREEKVNEMSKKGFLDLIASGGGKLKKGGLEEA</sequence>
<feature type="compositionally biased region" description="Basic and acidic residues" evidence="2">
    <location>
        <begin position="58"/>
        <end position="76"/>
    </location>
</feature>
<evidence type="ECO:0000313" key="4">
    <source>
        <dbReference type="Proteomes" id="UP001498421"/>
    </source>
</evidence>
<keyword evidence="4" id="KW-1185">Reference proteome</keyword>
<dbReference type="Pfam" id="PF07890">
    <property type="entry name" value="Rrp15p"/>
    <property type="match status" value="1"/>
</dbReference>
<reference evidence="3 4" key="1">
    <citation type="journal article" date="2025" name="Microbiol. Resour. Announc.">
        <title>Draft genome sequences for Neonectria magnoliae and Neonectria punicea, canker pathogens of Liriodendron tulipifera and Acer saccharum in West Virginia.</title>
        <authorList>
            <person name="Petronek H.M."/>
            <person name="Kasson M.T."/>
            <person name="Metheny A.M."/>
            <person name="Stauder C.M."/>
            <person name="Lovett B."/>
            <person name="Lynch S.C."/>
            <person name="Garnas J.R."/>
            <person name="Kasson L.R."/>
            <person name="Stajich J.E."/>
        </authorList>
    </citation>
    <scope>NUCLEOTIDE SEQUENCE [LARGE SCALE GENOMIC DNA]</scope>
    <source>
        <strain evidence="3 4">NRRL 64651</strain>
    </source>
</reference>
<dbReference type="PANTHER" id="PTHR13245">
    <property type="entry name" value="RRP15-LIKE PROTEIN"/>
    <property type="match status" value="1"/>
</dbReference>
<protein>
    <submittedName>
        <fullName evidence="3">Pre-60S ribosomal particles component</fullName>
    </submittedName>
</protein>
<evidence type="ECO:0000313" key="3">
    <source>
        <dbReference type="EMBL" id="KAK7430335.1"/>
    </source>
</evidence>
<feature type="compositionally biased region" description="Low complexity" evidence="2">
    <location>
        <begin position="167"/>
        <end position="176"/>
    </location>
</feature>
<name>A0ABR1I9V0_9HYPO</name>
<dbReference type="InterPro" id="IPR012459">
    <property type="entry name" value="Rrp15"/>
</dbReference>